<dbReference type="InterPro" id="IPR000914">
    <property type="entry name" value="SBP_5_dom"/>
</dbReference>
<keyword evidence="3" id="KW-0732">Signal</keyword>
<evidence type="ECO:0000313" key="5">
    <source>
        <dbReference type="EMBL" id="MBU8876761.1"/>
    </source>
</evidence>
<name>A0ABS6IQ71_9HYPH</name>
<dbReference type="PANTHER" id="PTHR30290">
    <property type="entry name" value="PERIPLASMIC BINDING COMPONENT OF ABC TRANSPORTER"/>
    <property type="match status" value="1"/>
</dbReference>
<protein>
    <submittedName>
        <fullName evidence="5">ABC transporter substrate-binding protein</fullName>
    </submittedName>
</protein>
<dbReference type="InterPro" id="IPR039424">
    <property type="entry name" value="SBP_5"/>
</dbReference>
<feature type="chain" id="PRO_5046544445" evidence="3">
    <location>
        <begin position="25"/>
        <end position="525"/>
    </location>
</feature>
<evidence type="ECO:0000313" key="6">
    <source>
        <dbReference type="Proteomes" id="UP000727907"/>
    </source>
</evidence>
<accession>A0ABS6IQ71</accession>
<dbReference type="InterPro" id="IPR030678">
    <property type="entry name" value="Peptide/Ni-bd"/>
</dbReference>
<dbReference type="Pfam" id="PF00496">
    <property type="entry name" value="SBP_bac_5"/>
    <property type="match status" value="1"/>
</dbReference>
<comment type="similarity">
    <text evidence="2">Belongs to the bacterial solute-binding protein 5 family.</text>
</comment>
<dbReference type="CDD" id="cd08492">
    <property type="entry name" value="PBP2_NikA_DppA_OppA_like_15"/>
    <property type="match status" value="1"/>
</dbReference>
<comment type="subcellular location">
    <subcellularLocation>
        <location evidence="1">Periplasm</location>
    </subcellularLocation>
</comment>
<sequence length="525" mass="58525">MSRNLTLAALAAVAVTGLAAPAMAQKNVTIVREIDTDRYDPHKSTSRSGAEVIYMMGDTMVNLDFDMKTLKPGLATSWTVSPDGLTYTFKLRDDVTFCSGKKMTAKDVVATYERWLDPETKGLVKWRMGDVDKISAPDDVTVEYKLKKPFSELLYQMTQYFHTVLNVDQAKQLGADFGVKGFDGTGPYCFESWTPRDSTVLTKHKGYKWGPPIYDYSEAQVDKVTWKVVPEENTRVTALQAGQADASQYVPYWSIKELQANKNLSVTKAANFFWTYFIGFKVDKELVSDVRVRRALNLAVDQKAITEAVTFGFAEPASTMLMPNVLDFNAKLDRNAYGENVKEAEKLLDEAGWKKGADGFRYKDGKKLAPLIYGISGTFKEIAEAVQGDLRKVGVDLQIQLFDSTVAWGKLATQEFDAFGMSFPYVSAGDALNLYFRSANTPTPNRMNWKDKETDELLDKGSTATDEATRTASYQAVQQKVHDAFVWIPLFHEPLFVVAGSKLKPIKAHGNYGCGLYKGLGIAFK</sequence>
<dbReference type="Proteomes" id="UP000727907">
    <property type="component" value="Unassembled WGS sequence"/>
</dbReference>
<reference evidence="5 6" key="1">
    <citation type="submission" date="2021-06" db="EMBL/GenBank/DDBJ databases">
        <authorList>
            <person name="Lee D.H."/>
        </authorList>
    </citation>
    <scope>NUCLEOTIDE SEQUENCE [LARGE SCALE GENOMIC DNA]</scope>
    <source>
        <strain evidence="5 6">MMS21-HV4-11</strain>
    </source>
</reference>
<dbReference type="RefSeq" id="WP_216965914.1">
    <property type="nucleotide sequence ID" value="NZ_JAHOPB010000003.1"/>
</dbReference>
<keyword evidence="6" id="KW-1185">Reference proteome</keyword>
<dbReference type="PIRSF" id="PIRSF002741">
    <property type="entry name" value="MppA"/>
    <property type="match status" value="1"/>
</dbReference>
<evidence type="ECO:0000256" key="2">
    <source>
        <dbReference type="ARBA" id="ARBA00005695"/>
    </source>
</evidence>
<evidence type="ECO:0000259" key="4">
    <source>
        <dbReference type="Pfam" id="PF00496"/>
    </source>
</evidence>
<dbReference type="EMBL" id="JAHOPB010000003">
    <property type="protein sequence ID" value="MBU8876761.1"/>
    <property type="molecule type" value="Genomic_DNA"/>
</dbReference>
<feature type="domain" description="Solute-binding protein family 5" evidence="4">
    <location>
        <begin position="70"/>
        <end position="423"/>
    </location>
</feature>
<evidence type="ECO:0000256" key="3">
    <source>
        <dbReference type="SAM" id="SignalP"/>
    </source>
</evidence>
<gene>
    <name evidence="5" type="ORF">KQ910_23505</name>
</gene>
<comment type="caution">
    <text evidence="5">The sequence shown here is derived from an EMBL/GenBank/DDBJ whole genome shotgun (WGS) entry which is preliminary data.</text>
</comment>
<proteinExistence type="inferred from homology"/>
<evidence type="ECO:0000256" key="1">
    <source>
        <dbReference type="ARBA" id="ARBA00004418"/>
    </source>
</evidence>
<feature type="signal peptide" evidence="3">
    <location>
        <begin position="1"/>
        <end position="24"/>
    </location>
</feature>
<organism evidence="5 6">
    <name type="scientific">Reyranella humidisoli</name>
    <dbReference type="NCBI Taxonomy" id="2849149"/>
    <lineage>
        <taxon>Bacteria</taxon>
        <taxon>Pseudomonadati</taxon>
        <taxon>Pseudomonadota</taxon>
        <taxon>Alphaproteobacteria</taxon>
        <taxon>Hyphomicrobiales</taxon>
        <taxon>Reyranellaceae</taxon>
        <taxon>Reyranella</taxon>
    </lineage>
</organism>